<dbReference type="AlphaFoldDB" id="A0A0N4ZFX7"/>
<accession>A0A0N4ZFX7</accession>
<dbReference type="Proteomes" id="UP000038045">
    <property type="component" value="Unplaced"/>
</dbReference>
<dbReference type="WBParaSite" id="PTRK_0000665500.1">
    <property type="protein sequence ID" value="PTRK_0000665500.1"/>
    <property type="gene ID" value="PTRK_0000665500"/>
</dbReference>
<sequence length="128" mass="13910">MLKPDTYLLHHKTSSTSGNDSPITSTSKILAQKRSCVLPAITSITPGVLSFHSSYAVNLLDKPTIQVNLRSSSNAKESFAAYFYTEMGNSEIGLNGSTTLPTGEKGPEDIVNVRNTNRGMFMKCYVCN</sequence>
<protein>
    <submittedName>
        <fullName evidence="2">Cucumisin</fullName>
    </submittedName>
</protein>
<evidence type="ECO:0000313" key="1">
    <source>
        <dbReference type="Proteomes" id="UP000038045"/>
    </source>
</evidence>
<name>A0A0N4ZFX7_PARTI</name>
<keyword evidence="1" id="KW-1185">Reference proteome</keyword>
<reference evidence="2" key="1">
    <citation type="submission" date="2017-02" db="UniProtKB">
        <authorList>
            <consortium name="WormBaseParasite"/>
        </authorList>
    </citation>
    <scope>IDENTIFICATION</scope>
</reference>
<dbReference type="STRING" id="131310.A0A0N4ZFX7"/>
<evidence type="ECO:0000313" key="2">
    <source>
        <dbReference type="WBParaSite" id="PTRK_0000665500.1"/>
    </source>
</evidence>
<organism evidence="1 2">
    <name type="scientific">Parastrongyloides trichosuri</name>
    <name type="common">Possum-specific nematode worm</name>
    <dbReference type="NCBI Taxonomy" id="131310"/>
    <lineage>
        <taxon>Eukaryota</taxon>
        <taxon>Metazoa</taxon>
        <taxon>Ecdysozoa</taxon>
        <taxon>Nematoda</taxon>
        <taxon>Chromadorea</taxon>
        <taxon>Rhabditida</taxon>
        <taxon>Tylenchina</taxon>
        <taxon>Panagrolaimomorpha</taxon>
        <taxon>Strongyloidoidea</taxon>
        <taxon>Strongyloididae</taxon>
        <taxon>Parastrongyloides</taxon>
    </lineage>
</organism>
<proteinExistence type="predicted"/>